<evidence type="ECO:0000313" key="2">
    <source>
        <dbReference type="EMBL" id="CED89884.1"/>
    </source>
</evidence>
<protein>
    <recommendedName>
        <fullName evidence="3">Transmembrane protein</fullName>
    </recommendedName>
</protein>
<accession>A0A090ITT6</accession>
<sequence length="68" mass="7680">MTGKEVTGPAGPKILRLLYFAGAGFIVSFAINKWREIERNSLLQQQQKQRLNHQLSESPNDAVQKVVE</sequence>
<evidence type="ECO:0008006" key="3">
    <source>
        <dbReference type="Google" id="ProtNLM"/>
    </source>
</evidence>
<keyword evidence="1" id="KW-0472">Membrane</keyword>
<reference evidence="2" key="1">
    <citation type="submission" date="2014-07" db="EMBL/GenBank/DDBJ databases">
        <authorList>
            <person name="Bhagat M."/>
        </authorList>
    </citation>
    <scope>NUCLEOTIDE SEQUENCE</scope>
    <source>
        <tissue evidence="2">Leaves</tissue>
    </source>
</reference>
<dbReference type="AlphaFoldDB" id="A0A090ITT6"/>
<proteinExistence type="evidence at transcript level"/>
<feature type="transmembrane region" description="Helical" evidence="1">
    <location>
        <begin position="14"/>
        <end position="31"/>
    </location>
</feature>
<reference evidence="2" key="2">
    <citation type="submission" date="2014-09" db="EMBL/GenBank/DDBJ databases">
        <title>Uncharacterized proteins from Cucumis sativus.</title>
        <authorList>
            <person name="Bharti M."/>
            <person name="Zaidi A.A."/>
            <person name="Hallan V."/>
        </authorList>
    </citation>
    <scope>NUCLEOTIDE SEQUENCE</scope>
    <source>
        <tissue evidence="2">Leaves</tissue>
    </source>
</reference>
<dbReference type="EMBL" id="LM994816">
    <property type="protein sequence ID" value="CED89884.1"/>
    <property type="molecule type" value="mRNA"/>
</dbReference>
<evidence type="ECO:0000256" key="1">
    <source>
        <dbReference type="SAM" id="Phobius"/>
    </source>
</evidence>
<organism evidence="2">
    <name type="scientific">Cucumis sativus</name>
    <name type="common">Cucumber</name>
    <dbReference type="NCBI Taxonomy" id="3659"/>
    <lineage>
        <taxon>Eukaryota</taxon>
        <taxon>Viridiplantae</taxon>
        <taxon>Streptophyta</taxon>
        <taxon>Embryophyta</taxon>
        <taxon>Tracheophyta</taxon>
        <taxon>Spermatophyta</taxon>
        <taxon>Magnoliopsida</taxon>
        <taxon>eudicotyledons</taxon>
        <taxon>Gunneridae</taxon>
        <taxon>Pentapetalae</taxon>
        <taxon>rosids</taxon>
        <taxon>fabids</taxon>
        <taxon>Cucurbitales</taxon>
        <taxon>Cucurbitaceae</taxon>
        <taxon>Benincaseae</taxon>
        <taxon>Cucumis</taxon>
    </lineage>
</organism>
<keyword evidence="1" id="KW-0812">Transmembrane</keyword>
<name>A0A090ITT6_CUCSA</name>
<keyword evidence="1" id="KW-1133">Transmembrane helix</keyword>